<dbReference type="Proteomes" id="UP000308230">
    <property type="component" value="Unassembled WGS sequence"/>
</dbReference>
<accession>A0A5R9FG49</accession>
<sequence>MFRSWIISLLVNSIVLVVVAGFFDSFYLSGFGAAIVASIILAIMNVIVKPILIVLTLPVTILTLGLFLIVINAITLMLTAGIMGEAFSIDGFGMAILASIFIGILNLMIQKAVVDPLKEKK</sequence>
<name>A0A5R9FG49_9BACL</name>
<keyword evidence="1" id="KW-1133">Transmembrane helix</keyword>
<evidence type="ECO:0000256" key="1">
    <source>
        <dbReference type="SAM" id="Phobius"/>
    </source>
</evidence>
<feature type="transmembrane region" description="Helical" evidence="1">
    <location>
        <begin position="29"/>
        <end position="48"/>
    </location>
</feature>
<protein>
    <submittedName>
        <fullName evidence="2">Phage holin family protein</fullName>
    </submittedName>
</protein>
<dbReference type="PANTHER" id="PTHR37309:SF1">
    <property type="entry name" value="SLR0284 PROTEIN"/>
    <property type="match status" value="1"/>
</dbReference>
<dbReference type="OrthoDB" id="7205479at2"/>
<feature type="transmembrane region" description="Helical" evidence="1">
    <location>
        <begin position="55"/>
        <end position="80"/>
    </location>
</feature>
<feature type="transmembrane region" description="Helical" evidence="1">
    <location>
        <begin position="92"/>
        <end position="114"/>
    </location>
</feature>
<dbReference type="Pfam" id="PF04020">
    <property type="entry name" value="Phage_holin_4_2"/>
    <property type="match status" value="1"/>
</dbReference>
<proteinExistence type="predicted"/>
<feature type="transmembrane region" description="Helical" evidence="1">
    <location>
        <begin position="5"/>
        <end position="23"/>
    </location>
</feature>
<gene>
    <name evidence="2" type="ORF">FCL54_05150</name>
</gene>
<evidence type="ECO:0000313" key="2">
    <source>
        <dbReference type="EMBL" id="TLS38525.1"/>
    </source>
</evidence>
<comment type="caution">
    <text evidence="2">The sequence shown here is derived from an EMBL/GenBank/DDBJ whole genome shotgun (WGS) entry which is preliminary data.</text>
</comment>
<dbReference type="AlphaFoldDB" id="A0A5R9FG49"/>
<keyword evidence="1" id="KW-0472">Membrane</keyword>
<keyword evidence="1" id="KW-0812">Transmembrane</keyword>
<dbReference type="RefSeq" id="WP_138123889.1">
    <property type="nucleotide sequence ID" value="NZ_SWLG01000003.1"/>
</dbReference>
<evidence type="ECO:0000313" key="3">
    <source>
        <dbReference type="Proteomes" id="UP000308230"/>
    </source>
</evidence>
<dbReference type="PANTHER" id="PTHR37309">
    <property type="entry name" value="SLR0284 PROTEIN"/>
    <property type="match status" value="1"/>
</dbReference>
<reference evidence="2 3" key="1">
    <citation type="submission" date="2019-04" db="EMBL/GenBank/DDBJ databases">
        <title>Bacillus caeni sp. nov., a bacterium isolated from mangrove sediment.</title>
        <authorList>
            <person name="Huang H."/>
            <person name="Mo K."/>
            <person name="Hu Y."/>
        </authorList>
    </citation>
    <scope>NUCLEOTIDE SEQUENCE [LARGE SCALE GENOMIC DNA]</scope>
    <source>
        <strain evidence="2 3">HB172195</strain>
    </source>
</reference>
<dbReference type="InterPro" id="IPR007165">
    <property type="entry name" value="Phage_holin_4_2"/>
</dbReference>
<organism evidence="2 3">
    <name type="scientific">Exobacillus caeni</name>
    <dbReference type="NCBI Taxonomy" id="2574798"/>
    <lineage>
        <taxon>Bacteria</taxon>
        <taxon>Bacillati</taxon>
        <taxon>Bacillota</taxon>
        <taxon>Bacilli</taxon>
        <taxon>Bacillales</taxon>
        <taxon>Guptibacillaceae</taxon>
        <taxon>Exobacillus</taxon>
    </lineage>
</organism>
<dbReference type="EMBL" id="SWLG01000003">
    <property type="protein sequence ID" value="TLS38525.1"/>
    <property type="molecule type" value="Genomic_DNA"/>
</dbReference>
<keyword evidence="3" id="KW-1185">Reference proteome</keyword>